<keyword evidence="8" id="KW-0508">mRNA splicing</keyword>
<dbReference type="PROSITE" id="PS00690">
    <property type="entry name" value="DEAH_ATP_HELICASE"/>
    <property type="match status" value="1"/>
</dbReference>
<comment type="similarity">
    <text evidence="10">Belongs to the DEAD box helicase family. DEAH subfamily. PRP2 sub-subfamily.</text>
</comment>
<evidence type="ECO:0000256" key="1">
    <source>
        <dbReference type="ARBA" id="ARBA00012552"/>
    </source>
</evidence>
<evidence type="ECO:0000256" key="12">
    <source>
        <dbReference type="SAM" id="MobiDB-lite"/>
    </source>
</evidence>
<evidence type="ECO:0000313" key="16">
    <source>
        <dbReference type="Proteomes" id="UP000682877"/>
    </source>
</evidence>
<keyword evidence="5" id="KW-0378">Hydrolase</keyword>
<evidence type="ECO:0000256" key="3">
    <source>
        <dbReference type="ARBA" id="ARBA00022728"/>
    </source>
</evidence>
<dbReference type="FunFam" id="3.40.50.300:FF:000007">
    <property type="entry name" value="Pre-mRNA-splicing factor ATP-dependent RNA helicase"/>
    <property type="match status" value="1"/>
</dbReference>
<dbReference type="GO" id="GO:0003724">
    <property type="term" value="F:RNA helicase activity"/>
    <property type="evidence" value="ECO:0007669"/>
    <property type="project" value="UniProtKB-EC"/>
</dbReference>
<feature type="region of interest" description="Disordered" evidence="12">
    <location>
        <begin position="1052"/>
        <end position="1075"/>
    </location>
</feature>
<dbReference type="PROSITE" id="PS51194">
    <property type="entry name" value="HELICASE_CTER"/>
    <property type="match status" value="1"/>
</dbReference>
<dbReference type="Gene3D" id="3.40.50.300">
    <property type="entry name" value="P-loop containing nucleotide triphosphate hydrolases"/>
    <property type="match status" value="2"/>
</dbReference>
<evidence type="ECO:0000256" key="9">
    <source>
        <dbReference type="ARBA" id="ARBA00047984"/>
    </source>
</evidence>
<feature type="region of interest" description="Disordered" evidence="12">
    <location>
        <begin position="100"/>
        <end position="126"/>
    </location>
</feature>
<feature type="compositionally biased region" description="Acidic residues" evidence="12">
    <location>
        <begin position="160"/>
        <end position="169"/>
    </location>
</feature>
<dbReference type="SMART" id="SM00847">
    <property type="entry name" value="HA2"/>
    <property type="match status" value="1"/>
</dbReference>
<dbReference type="PROSITE" id="PS51192">
    <property type="entry name" value="HELICASE_ATP_BIND_1"/>
    <property type="match status" value="1"/>
</dbReference>
<dbReference type="SUPFAM" id="SSF52540">
    <property type="entry name" value="P-loop containing nucleoside triphosphate hydrolases"/>
    <property type="match status" value="1"/>
</dbReference>
<dbReference type="Pfam" id="PF00270">
    <property type="entry name" value="DEAD"/>
    <property type="match status" value="1"/>
</dbReference>
<evidence type="ECO:0000256" key="5">
    <source>
        <dbReference type="ARBA" id="ARBA00022801"/>
    </source>
</evidence>
<dbReference type="InterPro" id="IPR014001">
    <property type="entry name" value="Helicase_ATP-bd"/>
</dbReference>
<feature type="compositionally biased region" description="Basic and acidic residues" evidence="12">
    <location>
        <begin position="1054"/>
        <end position="1069"/>
    </location>
</feature>
<dbReference type="GO" id="GO:0006397">
    <property type="term" value="P:mRNA processing"/>
    <property type="evidence" value="ECO:0007669"/>
    <property type="project" value="UniProtKB-KW"/>
</dbReference>
<evidence type="ECO:0000256" key="4">
    <source>
        <dbReference type="ARBA" id="ARBA00022741"/>
    </source>
</evidence>
<dbReference type="InterPro" id="IPR027417">
    <property type="entry name" value="P-loop_NTPase"/>
</dbReference>
<dbReference type="InterPro" id="IPR001650">
    <property type="entry name" value="Helicase_C-like"/>
</dbReference>
<keyword evidence="7" id="KW-0067">ATP-binding</keyword>
<evidence type="ECO:0000259" key="14">
    <source>
        <dbReference type="PROSITE" id="PS51194"/>
    </source>
</evidence>
<dbReference type="Gene3D" id="1.20.120.1080">
    <property type="match status" value="1"/>
</dbReference>
<dbReference type="Pfam" id="PF04408">
    <property type="entry name" value="WHD_HA2"/>
    <property type="match status" value="1"/>
</dbReference>
<dbReference type="SMART" id="SM00487">
    <property type="entry name" value="DEXDc"/>
    <property type="match status" value="1"/>
</dbReference>
<protein>
    <recommendedName>
        <fullName evidence="1">RNA helicase</fullName>
        <ecNumber evidence="1">3.6.4.13</ecNumber>
    </recommendedName>
    <alternativeName>
        <fullName evidence="11">DEAH RNA helicase homolog PRP2</fullName>
    </alternativeName>
</protein>
<dbReference type="GO" id="GO:0005524">
    <property type="term" value="F:ATP binding"/>
    <property type="evidence" value="ECO:0007669"/>
    <property type="project" value="UniProtKB-KW"/>
</dbReference>
<dbReference type="FunFam" id="3.40.50.300:FF:000594">
    <property type="entry name" value="Pre-mRNA-splicing factor ATP-dependent RNA helicase"/>
    <property type="match status" value="1"/>
</dbReference>
<dbReference type="CDD" id="cd18791">
    <property type="entry name" value="SF2_C_RHA"/>
    <property type="match status" value="1"/>
</dbReference>
<feature type="domain" description="Helicase C-terminal" evidence="14">
    <location>
        <begin position="601"/>
        <end position="777"/>
    </location>
</feature>
<evidence type="ECO:0000313" key="15">
    <source>
        <dbReference type="EMBL" id="CAE6030678.1"/>
    </source>
</evidence>
<reference evidence="15" key="1">
    <citation type="submission" date="2021-01" db="EMBL/GenBank/DDBJ databases">
        <authorList>
            <person name="Bezrukov I."/>
        </authorList>
    </citation>
    <scope>NUCLEOTIDE SEQUENCE</scope>
</reference>
<dbReference type="Pfam" id="PF21010">
    <property type="entry name" value="HA2_C"/>
    <property type="match status" value="1"/>
</dbReference>
<dbReference type="EC" id="3.6.4.13" evidence="1"/>
<dbReference type="GO" id="GO:0016787">
    <property type="term" value="F:hydrolase activity"/>
    <property type="evidence" value="ECO:0007669"/>
    <property type="project" value="UniProtKB-KW"/>
</dbReference>
<feature type="region of interest" description="Disordered" evidence="12">
    <location>
        <begin position="154"/>
        <end position="213"/>
    </location>
</feature>
<name>A0A8S2A3S9_ARAAE</name>
<dbReference type="Pfam" id="PF07717">
    <property type="entry name" value="OB_NTP_bind"/>
    <property type="match status" value="1"/>
</dbReference>
<evidence type="ECO:0000259" key="13">
    <source>
        <dbReference type="PROSITE" id="PS51192"/>
    </source>
</evidence>
<accession>A0A8S2A3S9</accession>
<dbReference type="Pfam" id="PF00271">
    <property type="entry name" value="Helicase_C"/>
    <property type="match status" value="1"/>
</dbReference>
<keyword evidence="4" id="KW-0547">Nucleotide-binding</keyword>
<evidence type="ECO:0000256" key="11">
    <source>
        <dbReference type="ARBA" id="ARBA00077342"/>
    </source>
</evidence>
<keyword evidence="16" id="KW-1185">Reference proteome</keyword>
<dbReference type="EMBL" id="LR999454">
    <property type="protein sequence ID" value="CAE6030678.1"/>
    <property type="molecule type" value="Genomic_DNA"/>
</dbReference>
<evidence type="ECO:0000256" key="6">
    <source>
        <dbReference type="ARBA" id="ARBA00022806"/>
    </source>
</evidence>
<keyword evidence="6" id="KW-0347">Helicase</keyword>
<feature type="compositionally biased region" description="Basic and acidic residues" evidence="12">
    <location>
        <begin position="170"/>
        <end position="213"/>
    </location>
</feature>
<keyword evidence="3" id="KW-0747">Spliceosome</keyword>
<dbReference type="Proteomes" id="UP000682877">
    <property type="component" value="Chromosome 4"/>
</dbReference>
<dbReference type="FunFam" id="1.20.120.1080:FF:000001">
    <property type="entry name" value="Pre-mRNA-splicing factor ATP-dependent RNA helicase"/>
    <property type="match status" value="1"/>
</dbReference>
<dbReference type="InterPro" id="IPR007502">
    <property type="entry name" value="Helicase-assoc_dom"/>
</dbReference>
<dbReference type="InterPro" id="IPR011709">
    <property type="entry name" value="DEAD-box_helicase_OB_fold"/>
</dbReference>
<dbReference type="InterPro" id="IPR011545">
    <property type="entry name" value="DEAD/DEAH_box_helicase_dom"/>
</dbReference>
<evidence type="ECO:0000256" key="10">
    <source>
        <dbReference type="ARBA" id="ARBA00061257"/>
    </source>
</evidence>
<evidence type="ECO:0000256" key="2">
    <source>
        <dbReference type="ARBA" id="ARBA00022664"/>
    </source>
</evidence>
<dbReference type="PANTHER" id="PTHR18934">
    <property type="entry name" value="ATP-DEPENDENT RNA HELICASE"/>
    <property type="match status" value="1"/>
</dbReference>
<dbReference type="InterPro" id="IPR048333">
    <property type="entry name" value="HA2_WH"/>
</dbReference>
<dbReference type="InterPro" id="IPR002464">
    <property type="entry name" value="DNA/RNA_helicase_DEAH_CS"/>
</dbReference>
<dbReference type="AlphaFoldDB" id="A0A8S2A3S9"/>
<organism evidence="15 16">
    <name type="scientific">Arabidopsis arenosa</name>
    <name type="common">Sand rock-cress</name>
    <name type="synonym">Cardaminopsis arenosa</name>
    <dbReference type="NCBI Taxonomy" id="38785"/>
    <lineage>
        <taxon>Eukaryota</taxon>
        <taxon>Viridiplantae</taxon>
        <taxon>Streptophyta</taxon>
        <taxon>Embryophyta</taxon>
        <taxon>Tracheophyta</taxon>
        <taxon>Spermatophyta</taxon>
        <taxon>Magnoliopsida</taxon>
        <taxon>eudicotyledons</taxon>
        <taxon>Gunneridae</taxon>
        <taxon>Pentapetalae</taxon>
        <taxon>rosids</taxon>
        <taxon>malvids</taxon>
        <taxon>Brassicales</taxon>
        <taxon>Brassicaceae</taxon>
        <taxon>Camelineae</taxon>
        <taxon>Arabidopsis</taxon>
    </lineage>
</organism>
<dbReference type="GO" id="GO:0071013">
    <property type="term" value="C:catalytic step 2 spliceosome"/>
    <property type="evidence" value="ECO:0007669"/>
    <property type="project" value="TreeGrafter"/>
</dbReference>
<keyword evidence="2" id="KW-0507">mRNA processing</keyword>
<dbReference type="PANTHER" id="PTHR18934:SF83">
    <property type="entry name" value="PRE-MRNA-SPLICING FACTOR ATP-DEPENDENT RNA HELICASE DHX16"/>
    <property type="match status" value="1"/>
</dbReference>
<dbReference type="GO" id="GO:0003723">
    <property type="term" value="F:RNA binding"/>
    <property type="evidence" value="ECO:0007669"/>
    <property type="project" value="TreeGrafter"/>
</dbReference>
<evidence type="ECO:0000256" key="8">
    <source>
        <dbReference type="ARBA" id="ARBA00023187"/>
    </source>
</evidence>
<evidence type="ECO:0000256" key="7">
    <source>
        <dbReference type="ARBA" id="ARBA00022840"/>
    </source>
</evidence>
<feature type="domain" description="Helicase ATP-binding" evidence="13">
    <location>
        <begin position="416"/>
        <end position="579"/>
    </location>
</feature>
<gene>
    <name evidence="15" type="ORF">AARE701A_LOCUS10563</name>
</gene>
<proteinExistence type="inferred from homology"/>
<dbReference type="GO" id="GO:0008380">
    <property type="term" value="P:RNA splicing"/>
    <property type="evidence" value="ECO:0007669"/>
    <property type="project" value="UniProtKB-KW"/>
</dbReference>
<dbReference type="SMART" id="SM00490">
    <property type="entry name" value="HELICc"/>
    <property type="match status" value="1"/>
</dbReference>
<comment type="catalytic activity">
    <reaction evidence="9">
        <text>ATP + H2O = ADP + phosphate + H(+)</text>
        <dbReference type="Rhea" id="RHEA:13065"/>
        <dbReference type="ChEBI" id="CHEBI:15377"/>
        <dbReference type="ChEBI" id="CHEBI:15378"/>
        <dbReference type="ChEBI" id="CHEBI:30616"/>
        <dbReference type="ChEBI" id="CHEBI:43474"/>
        <dbReference type="ChEBI" id="CHEBI:456216"/>
        <dbReference type="EC" id="3.6.4.13"/>
    </reaction>
</comment>
<sequence length="1234" mass="141238">MGSNDLNTWVSDKLMVLLGFSQTAVVQYLIAMAKKSKSPDELVRELVEYGFSLSGDTRAFAEEIYARAPRKTPGVNLYQQQEAEAAMLLKKQKTFSLLEADHDEDEGNVEKQSALETGKSDKSRKRFRKKIEQLEDDDDDEAILIVREDERNVRRKVSEGEDDGTESEEERLRDQREREELEQHLRERDTARTRKLTEPKMSKKEQEEFVRRDSAVEKGDIVSLRKFSRQEYVKKREQKKLEELKDDLEDEQYLFGDEKLTETEIREFRYKKEIYELIKRSAQEEDNVGEYRMPDAYDQQGSVDQEKRFAVSVQRYRDMGSAEKMNPFAEQEAWEDHQIENATLKFGAKNKEVSDNYEFVFEDQIDFIKASVLAGDNYEDEMHVKPSQDSAKKSAFHMLQEDRKALPIYSYRDRLLNAVKDHQVLIIVGETGSGKTTQIPQYLHEAGYTKHGKVGCTQPRRVAAMSVAARVAQEMGGKLGHEVGYSIRFEDCTSEKTILKYMTDGMLLRELLGEPDLGSYSVIIVDEAHERTLHTDILFGLVKDIARARPDLKLLISSATMDAEKFSDFFDQAPIFSFPGRRYPVDICFTTAPEADYMDAAIATVLTIHVKEPLGDVLVFLPGQEEIEAVEENLKHKIRGLGTKIRELIICPIYANLPSELQAKIFEPTPEGARKVVLATNIAETSLTIDGIKYVVDPGFSKMKSYNPRTGMESLLVTPISKASATQRAGRAGRTSPGKCYRLYTAYNYYNDLEDNTVPEIQRTNLASVVLSLKSLGIHNLLNFDFMDPPPSEALIKSLELLFALGALNQLGELTKAGRRMAEFPLDPMLSKMIVVSDKYKCSDEIISIAAMLSIGPSIFYRPKDKQVHADNAMMNFHVGNVGDHIALLKIYNSWKETNYSTQWCYENYIQVRSMKRARDIRDQLEGLLERVEIDVSSNANELDSIRKSIVAGFFPHTAKLQKNGSYRTVKHPQTVHIHPASGLSQVLPRWVVYHQLVLTSKEYMRQLTELKPEWLIEIAPHYYQLKDVEDATSKKMPKTSGRAVPFLPQDETGFVKEEGEGESKRSDEEGGSGALRFLRQKESMESELKILRLLNRRMSGKDLEGLSFAEFKKLKTHLEESTLVVEEEMSKRQVIVEEDMSKRPHLLKNKREGGDVEAMMTSSREKQDDAQSRLQVAYERQRAESPQSELERLWLWKERMSCRGLGDMTFSELCLLQTQMWQGLIRMMSFSPL</sequence>